<keyword evidence="3" id="KW-1185">Reference proteome</keyword>
<proteinExistence type="predicted"/>
<dbReference type="Proteomes" id="UP000077317">
    <property type="component" value="Chromosome"/>
</dbReference>
<sequence length="201" mass="23645">MMRKKFPLVADGEQIMQEPINMRLYNNEDLINNIHGPYQDKDFSDVTQDFNFVDQTPDVKNKAPERLQTLNEGKSYAQKAREEARRDIREKRQAFLANEVKMQAKPSFQRQPSQPASAQSKSSSQGSELSRFSKKLHQESYILAEIPQVYTEPRNSVRPKPKKNNYDFLKRSQIYNNQEFETQKEHRLTQELNLTRFAETD</sequence>
<dbReference type="RefSeq" id="WP_067060242.1">
    <property type="nucleotide sequence ID" value="NZ_CP014699.1"/>
</dbReference>
<dbReference type="AlphaFoldDB" id="A0A172Q5K8"/>
<evidence type="ECO:0000313" key="2">
    <source>
        <dbReference type="EMBL" id="AND78740.1"/>
    </source>
</evidence>
<accession>A0A172Q5K8</accession>
<gene>
    <name evidence="2" type="ORF">A0O21_01185</name>
</gene>
<name>A0A172Q5K8_9STRE</name>
<dbReference type="EMBL" id="CP014699">
    <property type="protein sequence ID" value="AND78740.1"/>
    <property type="molecule type" value="Genomic_DNA"/>
</dbReference>
<feature type="region of interest" description="Disordered" evidence="1">
    <location>
        <begin position="104"/>
        <end position="131"/>
    </location>
</feature>
<protein>
    <recommendedName>
        <fullName evidence="4">Cystathionine gamma-synthase</fullName>
    </recommendedName>
</protein>
<dbReference type="OrthoDB" id="2235632at2"/>
<feature type="compositionally biased region" description="Low complexity" evidence="1">
    <location>
        <begin position="106"/>
        <end position="130"/>
    </location>
</feature>
<evidence type="ECO:0000313" key="3">
    <source>
        <dbReference type="Proteomes" id="UP000077317"/>
    </source>
</evidence>
<organism evidence="2 3">
    <name type="scientific">Streptococcus pantholopis</name>
    <dbReference type="NCBI Taxonomy" id="1811193"/>
    <lineage>
        <taxon>Bacteria</taxon>
        <taxon>Bacillati</taxon>
        <taxon>Bacillota</taxon>
        <taxon>Bacilli</taxon>
        <taxon>Lactobacillales</taxon>
        <taxon>Streptococcaceae</taxon>
        <taxon>Streptococcus</taxon>
    </lineage>
</organism>
<reference evidence="2 3" key="1">
    <citation type="journal article" date="2016" name="Int. J. Syst. Evol. Microbiol.">
        <title>Streptococcuspantholopis sp. nov., isolated from faeces of the Tibetan antelope (Pantholops hodgsonii).</title>
        <authorList>
            <person name="Bai X."/>
            <person name="Xiong Y."/>
            <person name="Lu S."/>
            <person name="Jin D."/>
            <person name="Lai X."/>
            <person name="Yang J."/>
            <person name="Niu L."/>
            <person name="Hu S."/>
            <person name="Meng X."/>
            <person name="Pu J."/>
            <person name="Ye C."/>
            <person name="Xu J."/>
        </authorList>
    </citation>
    <scope>NUCLEOTIDE SEQUENCE [LARGE SCALE GENOMIC DNA]</scope>
    <source>
        <strain evidence="2 3">TA 26</strain>
    </source>
</reference>
<reference evidence="3" key="2">
    <citation type="submission" date="2016-03" db="EMBL/GenBank/DDBJ databases">
        <title>Streptococcus antelopensis sp. nov., isolated from the feces of the Tibetan antelope (Pantholops hodgsonii) in Hoh Xil National Nature Reserve, Qinghai, China.</title>
        <authorList>
            <person name="Bai X."/>
        </authorList>
    </citation>
    <scope>NUCLEOTIDE SEQUENCE [LARGE SCALE GENOMIC DNA]</scope>
    <source>
        <strain evidence="3">TA 26</strain>
    </source>
</reference>
<evidence type="ECO:0000256" key="1">
    <source>
        <dbReference type="SAM" id="MobiDB-lite"/>
    </source>
</evidence>
<dbReference type="KEGG" id="spat:A0O21_01185"/>
<evidence type="ECO:0008006" key="4">
    <source>
        <dbReference type="Google" id="ProtNLM"/>
    </source>
</evidence>